<name>A0A395HVS7_ASPHC</name>
<organism evidence="1 2">
    <name type="scientific">Aspergillus homomorphus (strain CBS 101889)</name>
    <dbReference type="NCBI Taxonomy" id="1450537"/>
    <lineage>
        <taxon>Eukaryota</taxon>
        <taxon>Fungi</taxon>
        <taxon>Dikarya</taxon>
        <taxon>Ascomycota</taxon>
        <taxon>Pezizomycotina</taxon>
        <taxon>Eurotiomycetes</taxon>
        <taxon>Eurotiomycetidae</taxon>
        <taxon>Eurotiales</taxon>
        <taxon>Aspergillaceae</taxon>
        <taxon>Aspergillus</taxon>
        <taxon>Aspergillus subgen. Circumdati</taxon>
    </lineage>
</organism>
<dbReference type="AlphaFoldDB" id="A0A395HVS7"/>
<gene>
    <name evidence="1" type="ORF">BO97DRAFT_141116</name>
</gene>
<dbReference type="RefSeq" id="XP_025549478.1">
    <property type="nucleotide sequence ID" value="XM_025690099.1"/>
</dbReference>
<dbReference type="Proteomes" id="UP000248961">
    <property type="component" value="Unassembled WGS sequence"/>
</dbReference>
<keyword evidence="2" id="KW-1185">Reference proteome</keyword>
<protein>
    <submittedName>
        <fullName evidence="1">Uncharacterized protein</fullName>
    </submittedName>
</protein>
<proteinExistence type="predicted"/>
<dbReference type="GeneID" id="37194388"/>
<dbReference type="EMBL" id="KZ824296">
    <property type="protein sequence ID" value="RAL10324.1"/>
    <property type="molecule type" value="Genomic_DNA"/>
</dbReference>
<dbReference type="VEuPathDB" id="FungiDB:BO97DRAFT_141116"/>
<reference evidence="1 2" key="1">
    <citation type="submission" date="2018-02" db="EMBL/GenBank/DDBJ databases">
        <title>The genomes of Aspergillus section Nigri reveals drivers in fungal speciation.</title>
        <authorList>
            <consortium name="DOE Joint Genome Institute"/>
            <person name="Vesth T.C."/>
            <person name="Nybo J."/>
            <person name="Theobald S."/>
            <person name="Brandl J."/>
            <person name="Frisvad J.C."/>
            <person name="Nielsen K.F."/>
            <person name="Lyhne E.K."/>
            <person name="Kogle M.E."/>
            <person name="Kuo A."/>
            <person name="Riley R."/>
            <person name="Clum A."/>
            <person name="Nolan M."/>
            <person name="Lipzen A."/>
            <person name="Salamov A."/>
            <person name="Henrissat B."/>
            <person name="Wiebenga A."/>
            <person name="De vries R.P."/>
            <person name="Grigoriev I.V."/>
            <person name="Mortensen U.H."/>
            <person name="Andersen M.R."/>
            <person name="Baker S.E."/>
        </authorList>
    </citation>
    <scope>NUCLEOTIDE SEQUENCE [LARGE SCALE GENOMIC DNA]</scope>
    <source>
        <strain evidence="1 2">CBS 101889</strain>
    </source>
</reference>
<evidence type="ECO:0000313" key="2">
    <source>
        <dbReference type="Proteomes" id="UP000248961"/>
    </source>
</evidence>
<sequence length="164" mass="18555">MVGKSCTSRFALCPRRRPTVTLTQDIILHIQHAQTLNRPPRPIRRARVTKTFNIAKRDLVQKQPVIFMVERCPPAIGILHAYNPERRIAHESRSRGGRVIRQKGENGCGRIIDIRVPRVMVFERPPTDGDVGLVDAPVIKKALLQAGIAEVLGWQVMFDVCHEI</sequence>
<evidence type="ECO:0000313" key="1">
    <source>
        <dbReference type="EMBL" id="RAL10324.1"/>
    </source>
</evidence>
<accession>A0A395HVS7</accession>